<dbReference type="AlphaFoldDB" id="A0A4R3V1I1"/>
<protein>
    <submittedName>
        <fullName evidence="1">Amino acid ABC transporter substrate-binding protein (PAAT family)</fullName>
    </submittedName>
</protein>
<evidence type="ECO:0000313" key="1">
    <source>
        <dbReference type="EMBL" id="TCU97083.1"/>
    </source>
</evidence>
<keyword evidence="2" id="KW-1185">Reference proteome</keyword>
<sequence>MDTRPWWALLASVVAGFCAAASAKPLVMLEDTGALMPHARIENGRVVEGVRADLGAALARRLGRDLQLRTMSRKRMAQALARGEADMVCGYQRDWLPGPFGWSHAFIPDESLLVTSASAPAPRGLADLAGQPVGTVLGHVYPEMDEVLHGGFVRDDAPNAVTNLHKLQAGRVQHALIGRRMLEYQQRIGHFRLVLHPPVVVSRVLAQCALGPASPVGLPALNSAIDGLVAEGELTRILARYR</sequence>
<accession>A0A4R3V1I1</accession>
<dbReference type="RefSeq" id="WP_132571727.1">
    <property type="nucleotide sequence ID" value="NZ_CBCSGL010000031.1"/>
</dbReference>
<comment type="caution">
    <text evidence="1">The sequence shown here is derived from an EMBL/GenBank/DDBJ whole genome shotgun (WGS) entry which is preliminary data.</text>
</comment>
<dbReference type="Proteomes" id="UP000295110">
    <property type="component" value="Unassembled WGS sequence"/>
</dbReference>
<evidence type="ECO:0000313" key="2">
    <source>
        <dbReference type="Proteomes" id="UP000295110"/>
    </source>
</evidence>
<name>A0A4R3V1I1_ROSSA</name>
<reference evidence="1 2" key="1">
    <citation type="submission" date="2019-03" db="EMBL/GenBank/DDBJ databases">
        <title>Genomic Encyclopedia of Type Strains, Phase IV (KMG-IV): sequencing the most valuable type-strain genomes for metagenomic binning, comparative biology and taxonomic classification.</title>
        <authorList>
            <person name="Goeker M."/>
        </authorList>
    </citation>
    <scope>NUCLEOTIDE SEQUENCE [LARGE SCALE GENOMIC DNA]</scope>
    <source>
        <strain evidence="1 2">DSM 654</strain>
    </source>
</reference>
<dbReference type="PANTHER" id="PTHR35936">
    <property type="entry name" value="MEMBRANE-BOUND LYTIC MUREIN TRANSGLYCOSYLASE F"/>
    <property type="match status" value="1"/>
</dbReference>
<dbReference type="PANTHER" id="PTHR35936:SF6">
    <property type="entry name" value="AMINO ACID ABC TRANSPORTER SUBSTRATE-BINDING PAAT FAMILY PROTEIN"/>
    <property type="match status" value="1"/>
</dbReference>
<dbReference type="OrthoDB" id="8885114at2"/>
<gene>
    <name evidence="1" type="ORF">EV671_101294</name>
</gene>
<dbReference type="EMBL" id="SMBU01000012">
    <property type="protein sequence ID" value="TCU97083.1"/>
    <property type="molecule type" value="Genomic_DNA"/>
</dbReference>
<organism evidence="1 2">
    <name type="scientific">Roseateles saccharophilus</name>
    <name type="common">Pseudomonas saccharophila</name>
    <dbReference type="NCBI Taxonomy" id="304"/>
    <lineage>
        <taxon>Bacteria</taxon>
        <taxon>Pseudomonadati</taxon>
        <taxon>Pseudomonadota</taxon>
        <taxon>Betaproteobacteria</taxon>
        <taxon>Burkholderiales</taxon>
        <taxon>Sphaerotilaceae</taxon>
        <taxon>Roseateles</taxon>
    </lineage>
</organism>
<dbReference type="SUPFAM" id="SSF53850">
    <property type="entry name" value="Periplasmic binding protein-like II"/>
    <property type="match status" value="1"/>
</dbReference>
<proteinExistence type="predicted"/>
<dbReference type="Gene3D" id="3.40.190.10">
    <property type="entry name" value="Periplasmic binding protein-like II"/>
    <property type="match status" value="2"/>
</dbReference>